<dbReference type="AlphaFoldDB" id="A0A9P7AES5"/>
<sequence length="111" mass="13040">MQDRKAQTVIELSISDSQMIHLAGASMAKEMWDQLRIMKESRGKQAITTWRQKFYRTTANEGDEYMMGSLVTEDDFCTVLISSLPESWDTCCQRKESRKEEARRREEMLHL</sequence>
<dbReference type="RefSeq" id="XP_041154245.1">
    <property type="nucleotide sequence ID" value="XM_041304218.1"/>
</dbReference>
<reference evidence="1" key="1">
    <citation type="journal article" date="2020" name="New Phytol.">
        <title>Comparative genomics reveals dynamic genome evolution in host specialist ectomycorrhizal fungi.</title>
        <authorList>
            <person name="Lofgren L.A."/>
            <person name="Nguyen N.H."/>
            <person name="Vilgalys R."/>
            <person name="Ruytinx J."/>
            <person name="Liao H.L."/>
            <person name="Branco S."/>
            <person name="Kuo A."/>
            <person name="LaButti K."/>
            <person name="Lipzen A."/>
            <person name="Andreopoulos W."/>
            <person name="Pangilinan J."/>
            <person name="Riley R."/>
            <person name="Hundley H."/>
            <person name="Na H."/>
            <person name="Barry K."/>
            <person name="Grigoriev I.V."/>
            <person name="Stajich J.E."/>
            <person name="Kennedy P.G."/>
        </authorList>
    </citation>
    <scope>NUCLEOTIDE SEQUENCE</scope>
    <source>
        <strain evidence="1">S12</strain>
    </source>
</reference>
<evidence type="ECO:0000313" key="1">
    <source>
        <dbReference type="EMBL" id="KAG1786844.1"/>
    </source>
</evidence>
<comment type="caution">
    <text evidence="1">The sequence shown here is derived from an EMBL/GenBank/DDBJ whole genome shotgun (WGS) entry which is preliminary data.</text>
</comment>
<dbReference type="OrthoDB" id="2657096at2759"/>
<name>A0A9P7AES5_9AGAM</name>
<proteinExistence type="predicted"/>
<dbReference type="GeneID" id="64597982"/>
<accession>A0A9P7AES5</accession>
<evidence type="ECO:0000313" key="2">
    <source>
        <dbReference type="Proteomes" id="UP000719766"/>
    </source>
</evidence>
<organism evidence="1 2">
    <name type="scientific">Suillus plorans</name>
    <dbReference type="NCBI Taxonomy" id="116603"/>
    <lineage>
        <taxon>Eukaryota</taxon>
        <taxon>Fungi</taxon>
        <taxon>Dikarya</taxon>
        <taxon>Basidiomycota</taxon>
        <taxon>Agaricomycotina</taxon>
        <taxon>Agaricomycetes</taxon>
        <taxon>Agaricomycetidae</taxon>
        <taxon>Boletales</taxon>
        <taxon>Suillineae</taxon>
        <taxon>Suillaceae</taxon>
        <taxon>Suillus</taxon>
    </lineage>
</organism>
<protein>
    <submittedName>
        <fullName evidence="1">Uncharacterized protein</fullName>
    </submittedName>
</protein>
<dbReference type="EMBL" id="JABBWE010000087">
    <property type="protein sequence ID" value="KAG1786844.1"/>
    <property type="molecule type" value="Genomic_DNA"/>
</dbReference>
<dbReference type="Proteomes" id="UP000719766">
    <property type="component" value="Unassembled WGS sequence"/>
</dbReference>
<gene>
    <name evidence="1" type="ORF">HD556DRAFT_1412913</name>
</gene>
<keyword evidence="2" id="KW-1185">Reference proteome</keyword>